<dbReference type="PANTHER" id="PTHR11474:SF126">
    <property type="entry name" value="TYROSINASE-LIKE PROTEIN TYR-1-RELATED"/>
    <property type="match status" value="1"/>
</dbReference>
<evidence type="ECO:0000256" key="4">
    <source>
        <dbReference type="SAM" id="SignalP"/>
    </source>
</evidence>
<dbReference type="RefSeq" id="XP_009531312.1">
    <property type="nucleotide sequence ID" value="XM_009533017.1"/>
</dbReference>
<evidence type="ECO:0000256" key="2">
    <source>
        <dbReference type="ARBA" id="ARBA00023008"/>
    </source>
</evidence>
<feature type="region of interest" description="Disordered" evidence="3">
    <location>
        <begin position="470"/>
        <end position="492"/>
    </location>
</feature>
<dbReference type="GO" id="GO:0046872">
    <property type="term" value="F:metal ion binding"/>
    <property type="evidence" value="ECO:0007669"/>
    <property type="project" value="UniProtKB-KW"/>
</dbReference>
<organism evidence="6 7">
    <name type="scientific">Phytophthora sojae (strain P6497)</name>
    <name type="common">Soybean stem and root rot agent</name>
    <name type="synonym">Phytophthora megasperma f. sp. glycines</name>
    <dbReference type="NCBI Taxonomy" id="1094619"/>
    <lineage>
        <taxon>Eukaryota</taxon>
        <taxon>Sar</taxon>
        <taxon>Stramenopiles</taxon>
        <taxon>Oomycota</taxon>
        <taxon>Peronosporomycetes</taxon>
        <taxon>Peronosporales</taxon>
        <taxon>Peronosporaceae</taxon>
        <taxon>Phytophthora</taxon>
    </lineage>
</organism>
<feature type="compositionally biased region" description="Low complexity" evidence="3">
    <location>
        <begin position="378"/>
        <end position="424"/>
    </location>
</feature>
<dbReference type="Proteomes" id="UP000002640">
    <property type="component" value="Unassembled WGS sequence"/>
</dbReference>
<dbReference type="AlphaFoldDB" id="G4ZQT5"/>
<accession>G4ZQT5</accession>
<feature type="chain" id="PRO_5003472480" description="Tyrosinase copper-binding domain-containing protein" evidence="4">
    <location>
        <begin position="26"/>
        <end position="671"/>
    </location>
</feature>
<dbReference type="GO" id="GO:0016491">
    <property type="term" value="F:oxidoreductase activity"/>
    <property type="evidence" value="ECO:0007669"/>
    <property type="project" value="InterPro"/>
</dbReference>
<dbReference type="SUPFAM" id="SSF48056">
    <property type="entry name" value="Di-copper centre-containing domain"/>
    <property type="match status" value="1"/>
</dbReference>
<evidence type="ECO:0000256" key="3">
    <source>
        <dbReference type="SAM" id="MobiDB-lite"/>
    </source>
</evidence>
<gene>
    <name evidence="6" type="ORF">PHYSODRAFT_286706</name>
</gene>
<dbReference type="InterPro" id="IPR050316">
    <property type="entry name" value="Tyrosinase/Hemocyanin"/>
</dbReference>
<keyword evidence="2" id="KW-0186">Copper</keyword>
<reference evidence="6 7" key="1">
    <citation type="journal article" date="2006" name="Science">
        <title>Phytophthora genome sequences uncover evolutionary origins and mechanisms of pathogenesis.</title>
        <authorList>
            <person name="Tyler B.M."/>
            <person name="Tripathy S."/>
            <person name="Zhang X."/>
            <person name="Dehal P."/>
            <person name="Jiang R.H."/>
            <person name="Aerts A."/>
            <person name="Arredondo F.D."/>
            <person name="Baxter L."/>
            <person name="Bensasson D."/>
            <person name="Beynon J.L."/>
            <person name="Chapman J."/>
            <person name="Damasceno C.M."/>
            <person name="Dorrance A.E."/>
            <person name="Dou D."/>
            <person name="Dickerman A.W."/>
            <person name="Dubchak I.L."/>
            <person name="Garbelotto M."/>
            <person name="Gijzen M."/>
            <person name="Gordon S.G."/>
            <person name="Govers F."/>
            <person name="Grunwald N.J."/>
            <person name="Huang W."/>
            <person name="Ivors K.L."/>
            <person name="Jones R.W."/>
            <person name="Kamoun S."/>
            <person name="Krampis K."/>
            <person name="Lamour K.H."/>
            <person name="Lee M.K."/>
            <person name="McDonald W.H."/>
            <person name="Medina M."/>
            <person name="Meijer H.J."/>
            <person name="Nordberg E.K."/>
            <person name="Maclean D.J."/>
            <person name="Ospina-Giraldo M.D."/>
            <person name="Morris P.F."/>
            <person name="Phuntumart V."/>
            <person name="Putnam N.H."/>
            <person name="Rash S."/>
            <person name="Rose J.K."/>
            <person name="Sakihama Y."/>
            <person name="Salamov A.A."/>
            <person name="Savidor A."/>
            <person name="Scheuring C.F."/>
            <person name="Smith B.M."/>
            <person name="Sobral B.W."/>
            <person name="Terry A."/>
            <person name="Torto-Alalibo T.A."/>
            <person name="Win J."/>
            <person name="Xu Z."/>
            <person name="Zhang H."/>
            <person name="Grigoriev I.V."/>
            <person name="Rokhsar D.S."/>
            <person name="Boore J.L."/>
        </authorList>
    </citation>
    <scope>NUCLEOTIDE SEQUENCE [LARGE SCALE GENOMIC DNA]</scope>
    <source>
        <strain evidence="6 7">P6497</strain>
    </source>
</reference>
<feature type="region of interest" description="Disordered" evidence="3">
    <location>
        <begin position="623"/>
        <end position="671"/>
    </location>
</feature>
<sequence length="671" mass="72289">MRIGSILRSVTLLLVATLCSTSIEASQAGGNEACGQGQRVRKAWSSMTSSEKSLYLEAMDVAIKNGAIKEFAAIHVEPNGEFQAHRSCAFFSWHRRLLLALESYLRDQDSKFACVTLPYYDVQTAYVRQAAGQCNNLYQCSSILQEIGGNKAQNKEVWITQNGQSAVGFPVTGAPLNAECDDNNVCGYTVRSDMTTKPVPSGAGFTSFLSVVTSSDDYADFLEGIQFGVHNEVHNAVGGTMATFASPRDTFFYSWHAAVDMYLHVYHLCNFGVPLTEEELLTATMAFTKATDTCDGVSGIGPNAKIVQNVVVNGKTIDIADHPTLGKYFSHVGSEMWNYGDVTQLGDYSYSYDLPDIVTQQLLSNSQICSAYNPSTPSFSSSGSESGSSASDSGAIASESGSSASDSGSSGSESSASGSGSFRGSYSDSSYSSGSYSDNSSSDGGAYVDSPDDAGYGYFNKTEIPTHSGIYVADNSTDSSTDSSTYAPPSDANSGDYWQWTQVTYDGLYARFDGNMDLVIQQMHYAECEAFNKAHGIEDFSDDFVQNFHLTSSRPICGKKVDEIETGDVVVACTTDEFKPEAVEFADDDVIQEIKRDYVPTTSTEQYMDSDYYADAQTKAQQTPVGGYSTTPTATPAATQSQYTAAPTKTVDYSTPTPAPTTDDFEHKHCE</sequence>
<evidence type="ECO:0000256" key="1">
    <source>
        <dbReference type="ARBA" id="ARBA00022723"/>
    </source>
</evidence>
<evidence type="ECO:0000313" key="6">
    <source>
        <dbReference type="EMBL" id="EGZ13883.1"/>
    </source>
</evidence>
<feature type="signal peptide" evidence="4">
    <location>
        <begin position="1"/>
        <end position="25"/>
    </location>
</feature>
<keyword evidence="4" id="KW-0732">Signal</keyword>
<dbReference type="PANTHER" id="PTHR11474">
    <property type="entry name" value="TYROSINASE FAMILY MEMBER"/>
    <property type="match status" value="1"/>
</dbReference>
<dbReference type="InterPro" id="IPR008922">
    <property type="entry name" value="Di-copper_centre_dom_sf"/>
</dbReference>
<dbReference type="InterPro" id="IPR002227">
    <property type="entry name" value="Tyrosinase_Cu-bd"/>
</dbReference>
<keyword evidence="1" id="KW-0479">Metal-binding</keyword>
<feature type="compositionally biased region" description="Low complexity" evidence="3">
    <location>
        <begin position="628"/>
        <end position="648"/>
    </location>
</feature>
<dbReference type="Gene3D" id="1.10.1280.10">
    <property type="entry name" value="Di-copper center containing domain from catechol oxidase"/>
    <property type="match status" value="1"/>
</dbReference>
<dbReference type="PRINTS" id="PR00092">
    <property type="entry name" value="TYROSINASE"/>
</dbReference>
<keyword evidence="7" id="KW-1185">Reference proteome</keyword>
<protein>
    <recommendedName>
        <fullName evidence="5">Tyrosinase copper-binding domain-containing protein</fullName>
    </recommendedName>
</protein>
<feature type="region of interest" description="Disordered" evidence="3">
    <location>
        <begin position="374"/>
        <end position="424"/>
    </location>
</feature>
<evidence type="ECO:0000259" key="5">
    <source>
        <dbReference type="PROSITE" id="PS00497"/>
    </source>
</evidence>
<dbReference type="OMA" id="EMWNYGD"/>
<proteinExistence type="predicted"/>
<name>G4ZQT5_PHYSP</name>
<feature type="compositionally biased region" description="Low complexity" evidence="3">
    <location>
        <begin position="474"/>
        <end position="485"/>
    </location>
</feature>
<dbReference type="EMBL" id="JH159156">
    <property type="protein sequence ID" value="EGZ13883.1"/>
    <property type="molecule type" value="Genomic_DNA"/>
</dbReference>
<feature type="domain" description="Tyrosinase copper-binding" evidence="5">
    <location>
        <begin position="85"/>
        <end position="102"/>
    </location>
</feature>
<dbReference type="PROSITE" id="PS00497">
    <property type="entry name" value="TYROSINASE_1"/>
    <property type="match status" value="1"/>
</dbReference>
<dbReference type="Pfam" id="PF00264">
    <property type="entry name" value="Tyrosinase"/>
    <property type="match status" value="1"/>
</dbReference>
<evidence type="ECO:0000313" key="7">
    <source>
        <dbReference type="Proteomes" id="UP000002640"/>
    </source>
</evidence>
<dbReference type="GeneID" id="20640448"/>
<dbReference type="KEGG" id="psoj:PHYSODRAFT_286706"/>
<dbReference type="InParanoid" id="G4ZQT5"/>